<comment type="caution">
    <text evidence="4">The sequence shown here is derived from an EMBL/GenBank/DDBJ whole genome shotgun (WGS) entry which is preliminary data.</text>
</comment>
<evidence type="ECO:0000313" key="5">
    <source>
        <dbReference type="Proteomes" id="UP000295399"/>
    </source>
</evidence>
<dbReference type="EMBL" id="SLXO01000003">
    <property type="protein sequence ID" value="TCP36129.1"/>
    <property type="molecule type" value="Genomic_DNA"/>
</dbReference>
<name>A0A4R2PKN2_RHOSA</name>
<evidence type="ECO:0000256" key="2">
    <source>
        <dbReference type="ARBA" id="ARBA00023002"/>
    </source>
</evidence>
<gene>
    <name evidence="4" type="ORF">EV659_10315</name>
</gene>
<evidence type="ECO:0000313" key="4">
    <source>
        <dbReference type="EMBL" id="TCP36129.1"/>
    </source>
</evidence>
<keyword evidence="5" id="KW-1185">Reference proteome</keyword>
<dbReference type="InterPro" id="IPR020904">
    <property type="entry name" value="Sc_DH/Rdtase_CS"/>
</dbReference>
<comment type="similarity">
    <text evidence="1">Belongs to the short-chain dehydrogenases/reductases (SDR) family.</text>
</comment>
<dbReference type="GO" id="GO:0016020">
    <property type="term" value="C:membrane"/>
    <property type="evidence" value="ECO:0007669"/>
    <property type="project" value="TreeGrafter"/>
</dbReference>
<accession>A0A4R2PKN2</accession>
<dbReference type="Pfam" id="PF00106">
    <property type="entry name" value="adh_short"/>
    <property type="match status" value="1"/>
</dbReference>
<dbReference type="Gene3D" id="3.40.50.720">
    <property type="entry name" value="NAD(P)-binding Rossmann-like Domain"/>
    <property type="match status" value="1"/>
</dbReference>
<dbReference type="PRINTS" id="PR00081">
    <property type="entry name" value="GDHRDH"/>
</dbReference>
<dbReference type="InParanoid" id="A0A4R2PKN2"/>
<protein>
    <submittedName>
        <fullName evidence="4">Short-subunit dehydrogenase</fullName>
    </submittedName>
</protein>
<proteinExistence type="inferred from homology"/>
<dbReference type="InterPro" id="IPR057326">
    <property type="entry name" value="KR_dom"/>
</dbReference>
<dbReference type="SMART" id="SM00822">
    <property type="entry name" value="PKS_KR"/>
    <property type="match status" value="1"/>
</dbReference>
<dbReference type="SUPFAM" id="SSF51735">
    <property type="entry name" value="NAD(P)-binding Rossmann-fold domains"/>
    <property type="match status" value="1"/>
</dbReference>
<dbReference type="Proteomes" id="UP000295399">
    <property type="component" value="Unassembled WGS sequence"/>
</dbReference>
<dbReference type="PROSITE" id="PS00061">
    <property type="entry name" value="ADH_SHORT"/>
    <property type="match status" value="1"/>
</dbReference>
<dbReference type="OrthoDB" id="335726at2"/>
<dbReference type="InterPro" id="IPR036291">
    <property type="entry name" value="NAD(P)-bd_dom_sf"/>
</dbReference>
<evidence type="ECO:0000259" key="3">
    <source>
        <dbReference type="SMART" id="SM00822"/>
    </source>
</evidence>
<reference evidence="4 5" key="1">
    <citation type="submission" date="2019-03" db="EMBL/GenBank/DDBJ databases">
        <title>Genomic Encyclopedia of Type Strains, Phase IV (KMG-IV): sequencing the most valuable type-strain genomes for metagenomic binning, comparative biology and taxonomic classification.</title>
        <authorList>
            <person name="Goeker M."/>
        </authorList>
    </citation>
    <scope>NUCLEOTIDE SEQUENCE [LARGE SCALE GENOMIC DNA]</scope>
    <source>
        <strain evidence="4 5">DSM 2132</strain>
    </source>
</reference>
<organism evidence="4 5">
    <name type="scientific">Rhodothalassium salexigens DSM 2132</name>
    <dbReference type="NCBI Taxonomy" id="1188247"/>
    <lineage>
        <taxon>Bacteria</taxon>
        <taxon>Pseudomonadati</taxon>
        <taxon>Pseudomonadota</taxon>
        <taxon>Alphaproteobacteria</taxon>
        <taxon>Rhodothalassiales</taxon>
        <taxon>Rhodothalassiaceae</taxon>
        <taxon>Rhodothalassium</taxon>
    </lineage>
</organism>
<sequence>MTRVEGPVWIVGASTGMGRSVALKLARAGVPVAISARSADKLQAVADEAGPKAARIVPVPLDATDEAAVAAALDQVEQALGPVATLIYGAGFWKLAPADTLTVKLFRDHFEVNFFAALTVALAAFGRMRARGRGRIMLISSVAGYTGLPGAAAYGASKAAMTHVAESLHPEAGRDGVLVQVVSPGFVDTPMTASNPFPMPFIISADKAADRIIAGLKTRRFEISFPRRFTLLLKLLRCLPYPLYFALMRPPARADDAAQPTGAGASTSDSARR</sequence>
<dbReference type="InterPro" id="IPR002347">
    <property type="entry name" value="SDR_fam"/>
</dbReference>
<keyword evidence="2" id="KW-0560">Oxidoreductase</keyword>
<dbReference type="RefSeq" id="WP_132707701.1">
    <property type="nucleotide sequence ID" value="NZ_JACIGF010000003.1"/>
</dbReference>
<dbReference type="PANTHER" id="PTHR44196:SF1">
    <property type="entry name" value="DEHYDROGENASE_REDUCTASE SDR FAMILY MEMBER 7B"/>
    <property type="match status" value="1"/>
</dbReference>
<dbReference type="AlphaFoldDB" id="A0A4R2PKN2"/>
<evidence type="ECO:0000256" key="1">
    <source>
        <dbReference type="ARBA" id="ARBA00006484"/>
    </source>
</evidence>
<feature type="domain" description="Ketoreductase" evidence="3">
    <location>
        <begin position="6"/>
        <end position="185"/>
    </location>
</feature>
<dbReference type="PANTHER" id="PTHR44196">
    <property type="entry name" value="DEHYDROGENASE/REDUCTASE SDR FAMILY MEMBER 7B"/>
    <property type="match status" value="1"/>
</dbReference>
<dbReference type="GO" id="GO:0016491">
    <property type="term" value="F:oxidoreductase activity"/>
    <property type="evidence" value="ECO:0007669"/>
    <property type="project" value="UniProtKB-KW"/>
</dbReference>